<sequence>MPYLFFLRMGGVGALSAWLASLAWAQPIPGEDPLVIQSPLQYQQFPGYGGAASGGLDPSSDLPAWMRARVSRFEAQAYGIHSSVYTDNDVVTTAATQGLRKVCVQEVASNTTASGSMVTPANGRDQIVVLRGDLVNVCR</sequence>
<organism evidence="2 3">
    <name type="scientific">Corticibacter populi</name>
    <dbReference type="NCBI Taxonomy" id="1550736"/>
    <lineage>
        <taxon>Bacteria</taxon>
        <taxon>Pseudomonadati</taxon>
        <taxon>Pseudomonadota</taxon>
        <taxon>Betaproteobacteria</taxon>
        <taxon>Burkholderiales</taxon>
        <taxon>Comamonadaceae</taxon>
        <taxon>Corticibacter</taxon>
    </lineage>
</organism>
<dbReference type="AlphaFoldDB" id="A0A3M6QTT2"/>
<evidence type="ECO:0000313" key="3">
    <source>
        <dbReference type="Proteomes" id="UP000278006"/>
    </source>
</evidence>
<evidence type="ECO:0000313" key="2">
    <source>
        <dbReference type="EMBL" id="RMX06438.1"/>
    </source>
</evidence>
<dbReference type="OrthoDB" id="8909104at2"/>
<accession>A0A3M6QTT2</accession>
<name>A0A3M6QTT2_9BURK</name>
<comment type="caution">
    <text evidence="2">The sequence shown here is derived from an EMBL/GenBank/DDBJ whole genome shotgun (WGS) entry which is preliminary data.</text>
</comment>
<feature type="signal peptide" evidence="1">
    <location>
        <begin position="1"/>
        <end position="25"/>
    </location>
</feature>
<evidence type="ECO:0008006" key="4">
    <source>
        <dbReference type="Google" id="ProtNLM"/>
    </source>
</evidence>
<keyword evidence="3" id="KW-1185">Reference proteome</keyword>
<keyword evidence="1" id="KW-0732">Signal</keyword>
<gene>
    <name evidence="2" type="ORF">D8I35_07860</name>
</gene>
<dbReference type="EMBL" id="RDQO01000002">
    <property type="protein sequence ID" value="RMX06438.1"/>
    <property type="molecule type" value="Genomic_DNA"/>
</dbReference>
<protein>
    <recommendedName>
        <fullName evidence="4">DUF4148 domain-containing protein</fullName>
    </recommendedName>
</protein>
<evidence type="ECO:0000256" key="1">
    <source>
        <dbReference type="SAM" id="SignalP"/>
    </source>
</evidence>
<reference evidence="2 3" key="1">
    <citation type="submission" date="2018-10" db="EMBL/GenBank/DDBJ databases">
        <title>Draft genome of Cortibacter populi DSM10536.</title>
        <authorList>
            <person name="Bernier A.-M."/>
            <person name="Bernard K."/>
        </authorList>
    </citation>
    <scope>NUCLEOTIDE SEQUENCE [LARGE SCALE GENOMIC DNA]</scope>
    <source>
        <strain evidence="2 3">DSM 105136</strain>
    </source>
</reference>
<proteinExistence type="predicted"/>
<dbReference type="Proteomes" id="UP000278006">
    <property type="component" value="Unassembled WGS sequence"/>
</dbReference>
<feature type="chain" id="PRO_5018053503" description="DUF4148 domain-containing protein" evidence="1">
    <location>
        <begin position="26"/>
        <end position="139"/>
    </location>
</feature>